<protein>
    <recommendedName>
        <fullName evidence="2">F-box domain-containing protein</fullName>
    </recommendedName>
</protein>
<dbReference type="EMBL" id="OZ075145">
    <property type="protein sequence ID" value="CAL5049773.1"/>
    <property type="molecule type" value="Genomic_DNA"/>
</dbReference>
<gene>
    <name evidence="3" type="ORF">URODEC1_LOCUS91179</name>
</gene>
<dbReference type="Proteomes" id="UP001497457">
    <property type="component" value="Chromosome 35b"/>
</dbReference>
<feature type="domain" description="F-box" evidence="2">
    <location>
        <begin position="33"/>
        <end position="66"/>
    </location>
</feature>
<organism evidence="3 4">
    <name type="scientific">Urochloa decumbens</name>
    <dbReference type="NCBI Taxonomy" id="240449"/>
    <lineage>
        <taxon>Eukaryota</taxon>
        <taxon>Viridiplantae</taxon>
        <taxon>Streptophyta</taxon>
        <taxon>Embryophyta</taxon>
        <taxon>Tracheophyta</taxon>
        <taxon>Spermatophyta</taxon>
        <taxon>Magnoliopsida</taxon>
        <taxon>Liliopsida</taxon>
        <taxon>Poales</taxon>
        <taxon>Poaceae</taxon>
        <taxon>PACMAD clade</taxon>
        <taxon>Panicoideae</taxon>
        <taxon>Panicodae</taxon>
        <taxon>Paniceae</taxon>
        <taxon>Melinidinae</taxon>
        <taxon>Urochloa</taxon>
    </lineage>
</organism>
<reference evidence="3 4" key="2">
    <citation type="submission" date="2024-10" db="EMBL/GenBank/DDBJ databases">
        <authorList>
            <person name="Ryan C."/>
        </authorList>
    </citation>
    <scope>NUCLEOTIDE SEQUENCE [LARGE SCALE GENOMIC DNA]</scope>
</reference>
<accession>A0ABC9E4X6</accession>
<proteinExistence type="predicted"/>
<keyword evidence="4" id="KW-1185">Reference proteome</keyword>
<dbReference type="PANTHER" id="PTHR34145">
    <property type="entry name" value="OS02G0105600 PROTEIN"/>
    <property type="match status" value="1"/>
</dbReference>
<reference evidence="4" key="1">
    <citation type="submission" date="2024-06" db="EMBL/GenBank/DDBJ databases">
        <authorList>
            <person name="Ryan C."/>
        </authorList>
    </citation>
    <scope>NUCLEOTIDE SEQUENCE [LARGE SCALE GENOMIC DNA]</scope>
</reference>
<evidence type="ECO:0000256" key="1">
    <source>
        <dbReference type="SAM" id="MobiDB-lite"/>
    </source>
</evidence>
<evidence type="ECO:0000313" key="3">
    <source>
        <dbReference type="EMBL" id="CAL5049773.1"/>
    </source>
</evidence>
<dbReference type="PANTHER" id="PTHR34145:SF65">
    <property type="entry name" value="FBD DOMAIN-CONTAINING PROTEIN"/>
    <property type="match status" value="1"/>
</dbReference>
<dbReference type="AlphaFoldDB" id="A0ABC9E4X6"/>
<dbReference type="SUPFAM" id="SSF81383">
    <property type="entry name" value="F-box domain"/>
    <property type="match status" value="1"/>
</dbReference>
<name>A0ABC9E4X6_9POAL</name>
<dbReference type="InterPro" id="IPR036047">
    <property type="entry name" value="F-box-like_dom_sf"/>
</dbReference>
<dbReference type="SUPFAM" id="SSF52047">
    <property type="entry name" value="RNI-like"/>
    <property type="match status" value="1"/>
</dbReference>
<feature type="region of interest" description="Disordered" evidence="1">
    <location>
        <begin position="1"/>
        <end position="33"/>
    </location>
</feature>
<dbReference type="InterPro" id="IPR053772">
    <property type="entry name" value="At1g61320/At1g61330-like"/>
</dbReference>
<dbReference type="Pfam" id="PF00646">
    <property type="entry name" value="F-box"/>
    <property type="match status" value="1"/>
</dbReference>
<dbReference type="PROSITE" id="PS50181">
    <property type="entry name" value="FBOX"/>
    <property type="match status" value="1"/>
</dbReference>
<evidence type="ECO:0000259" key="2">
    <source>
        <dbReference type="PROSITE" id="PS50181"/>
    </source>
</evidence>
<sequence length="330" mass="36892">MAIDAAASGGEKKQRVDGQGDPSESVGVDAIPADPISALPDELRQRILTHLPLKDAISTGAVARGWCGLWRCRWAHRGSVELHLRSRDAPRIELDALECEPRPRRRLDRFSLVVDTCKLKSSELRRFVEYAAECRIEDLHVEVRKTTAADKLNFHLPLASPLLARLSLRRISISNMYYKGAQPFHALEVILLHSVSIARLCPNLLTLDLRGCDCEHLFFWGRAMDWPAKLRSVTVAECDGTIKLDLVRLPGFVYKSMESSLDVVPFLLRKAKSLQKLLIVSPNVTPPDVPGVQDEDLLFLKEALANGKIMLSESDDAATQPYHSEVFIEL</sequence>
<dbReference type="InterPro" id="IPR001810">
    <property type="entry name" value="F-box_dom"/>
</dbReference>
<evidence type="ECO:0000313" key="4">
    <source>
        <dbReference type="Proteomes" id="UP001497457"/>
    </source>
</evidence>